<dbReference type="InterPro" id="IPR036291">
    <property type="entry name" value="NAD(P)-bd_dom_sf"/>
</dbReference>
<dbReference type="Pfam" id="PF00106">
    <property type="entry name" value="adh_short"/>
    <property type="match status" value="1"/>
</dbReference>
<dbReference type="SUPFAM" id="SSF51735">
    <property type="entry name" value="NAD(P)-binding Rossmann-fold domains"/>
    <property type="match status" value="1"/>
</dbReference>
<keyword evidence="2" id="KW-0560">Oxidoreductase</keyword>
<evidence type="ECO:0000256" key="1">
    <source>
        <dbReference type="ARBA" id="ARBA00006484"/>
    </source>
</evidence>
<comment type="similarity">
    <text evidence="1 3">Belongs to the short-chain dehydrogenases/reductases (SDR) family.</text>
</comment>
<gene>
    <name evidence="5" type="ORF">ABZ510_07580</name>
</gene>
<reference evidence="5 6" key="1">
    <citation type="submission" date="2024-06" db="EMBL/GenBank/DDBJ databases">
        <title>The Natural Products Discovery Center: Release of the First 8490 Sequenced Strains for Exploring Actinobacteria Biosynthetic Diversity.</title>
        <authorList>
            <person name="Kalkreuter E."/>
            <person name="Kautsar S.A."/>
            <person name="Yang D."/>
            <person name="Bader C.D."/>
            <person name="Teijaro C.N."/>
            <person name="Fluegel L."/>
            <person name="Davis C.M."/>
            <person name="Simpson J.R."/>
            <person name="Lauterbach L."/>
            <person name="Steele A.D."/>
            <person name="Gui C."/>
            <person name="Meng S."/>
            <person name="Li G."/>
            <person name="Viehrig K."/>
            <person name="Ye F."/>
            <person name="Su P."/>
            <person name="Kiefer A.F."/>
            <person name="Nichols A."/>
            <person name="Cepeda A.J."/>
            <person name="Yan W."/>
            <person name="Fan B."/>
            <person name="Jiang Y."/>
            <person name="Adhikari A."/>
            <person name="Zheng C.-J."/>
            <person name="Schuster L."/>
            <person name="Cowan T.M."/>
            <person name="Smanski M.J."/>
            <person name="Chevrette M.G."/>
            <person name="De Carvalho L.P.S."/>
            <person name="Shen B."/>
        </authorList>
    </citation>
    <scope>NUCLEOTIDE SEQUENCE [LARGE SCALE GENOMIC DNA]</scope>
    <source>
        <strain evidence="5 6">NPDC019708</strain>
    </source>
</reference>
<accession>A0ABV2WLF2</accession>
<dbReference type="CDD" id="cd05233">
    <property type="entry name" value="SDR_c"/>
    <property type="match status" value="1"/>
</dbReference>
<dbReference type="RefSeq" id="WP_356953703.1">
    <property type="nucleotide sequence ID" value="NZ_JBEYBD010000001.1"/>
</dbReference>
<comment type="caution">
    <text evidence="5">The sequence shown here is derived from an EMBL/GenBank/DDBJ whole genome shotgun (WGS) entry which is preliminary data.</text>
</comment>
<dbReference type="InterPro" id="IPR020904">
    <property type="entry name" value="Sc_DH/Rdtase_CS"/>
</dbReference>
<evidence type="ECO:0000256" key="2">
    <source>
        <dbReference type="ARBA" id="ARBA00023002"/>
    </source>
</evidence>
<keyword evidence="6" id="KW-1185">Reference proteome</keyword>
<evidence type="ECO:0000313" key="5">
    <source>
        <dbReference type="EMBL" id="MEU1951708.1"/>
    </source>
</evidence>
<dbReference type="Gene3D" id="3.40.50.720">
    <property type="entry name" value="NAD(P)-binding Rossmann-like Domain"/>
    <property type="match status" value="1"/>
</dbReference>
<proteinExistence type="inferred from homology"/>
<sequence length="288" mass="30757">MHGISRLLSEIGHGLDTHVGLPRLRRSPDLSAVAAGRTVLITGASSGIGRAAAVRIGAAGARVALVARRKEELEEVAAEIRAAGGTAGVHPCDLNDFAALDAAVATVLAEYGGVDILINNAGRSIRRRLDESYDRFHDFERTMRLNYFAALRLMLAVLPGMRERRAGHIVNILSVANLFGGPGYSAYVASKAALDSLTADLHAETLPDGIHFSSVYMPLVRTAMIAPNARYRDTAALTPEQGAQIVCRTLTDRPRHVGPLLGRMAALVDIAFPDRSMAGRSARFARGM</sequence>
<dbReference type="PROSITE" id="PS00061">
    <property type="entry name" value="ADH_SHORT"/>
    <property type="match status" value="1"/>
</dbReference>
<dbReference type="EMBL" id="JBEYBF010000003">
    <property type="protein sequence ID" value="MEU1951708.1"/>
    <property type="molecule type" value="Genomic_DNA"/>
</dbReference>
<dbReference type="InterPro" id="IPR057326">
    <property type="entry name" value="KR_dom"/>
</dbReference>
<dbReference type="PANTHER" id="PTHR44196">
    <property type="entry name" value="DEHYDROGENASE/REDUCTASE SDR FAMILY MEMBER 7B"/>
    <property type="match status" value="1"/>
</dbReference>
<dbReference type="PANTHER" id="PTHR44196:SF1">
    <property type="entry name" value="DEHYDROGENASE_REDUCTASE SDR FAMILY MEMBER 7B"/>
    <property type="match status" value="1"/>
</dbReference>
<evidence type="ECO:0000256" key="3">
    <source>
        <dbReference type="RuleBase" id="RU000363"/>
    </source>
</evidence>
<name>A0ABV2WLF2_9NOCA</name>
<feature type="domain" description="Ketoreductase" evidence="4">
    <location>
        <begin position="37"/>
        <end position="217"/>
    </location>
</feature>
<evidence type="ECO:0000259" key="4">
    <source>
        <dbReference type="SMART" id="SM00822"/>
    </source>
</evidence>
<dbReference type="InterPro" id="IPR002347">
    <property type="entry name" value="SDR_fam"/>
</dbReference>
<evidence type="ECO:0000313" key="6">
    <source>
        <dbReference type="Proteomes" id="UP001550628"/>
    </source>
</evidence>
<dbReference type="PRINTS" id="PR00080">
    <property type="entry name" value="SDRFAMILY"/>
</dbReference>
<protein>
    <submittedName>
        <fullName evidence="5">SDR family NAD(P)-dependent oxidoreductase</fullName>
    </submittedName>
</protein>
<dbReference type="PRINTS" id="PR00081">
    <property type="entry name" value="GDHRDH"/>
</dbReference>
<organism evidence="5 6">
    <name type="scientific">Nocardia rhamnosiphila</name>
    <dbReference type="NCBI Taxonomy" id="426716"/>
    <lineage>
        <taxon>Bacteria</taxon>
        <taxon>Bacillati</taxon>
        <taxon>Actinomycetota</taxon>
        <taxon>Actinomycetes</taxon>
        <taxon>Mycobacteriales</taxon>
        <taxon>Nocardiaceae</taxon>
        <taxon>Nocardia</taxon>
    </lineage>
</organism>
<dbReference type="Proteomes" id="UP001550628">
    <property type="component" value="Unassembled WGS sequence"/>
</dbReference>
<dbReference type="SMART" id="SM00822">
    <property type="entry name" value="PKS_KR"/>
    <property type="match status" value="1"/>
</dbReference>